<dbReference type="Proteomes" id="UP000005938">
    <property type="component" value="Unassembled WGS sequence"/>
</dbReference>
<dbReference type="STRING" id="946077.W5A_04059"/>
<dbReference type="OrthoDB" id="9786766at2"/>
<reference evidence="2 3" key="1">
    <citation type="journal article" date="2012" name="J. Bacteriol.">
        <title>Genome Sequence of the Halotolerant Bacterium Imtechella halotolerans K1T.</title>
        <authorList>
            <person name="Kumar S."/>
            <person name="Vikram S."/>
            <person name="Subramanian S."/>
            <person name="Raghava G.P."/>
            <person name="Pinnaka A.K."/>
        </authorList>
    </citation>
    <scope>NUCLEOTIDE SEQUENCE [LARGE SCALE GENOMIC DNA]</scope>
    <source>
        <strain evidence="2 3">K1</strain>
    </source>
</reference>
<evidence type="ECO:0000313" key="3">
    <source>
        <dbReference type="Proteomes" id="UP000005938"/>
    </source>
</evidence>
<dbReference type="PANTHER" id="PTHR35532:SF5">
    <property type="entry name" value="CARBOHYDRATE-BINDING DOMAIN-CONTAINING PROTEIN"/>
    <property type="match status" value="1"/>
</dbReference>
<dbReference type="GO" id="GO:0030246">
    <property type="term" value="F:carbohydrate binding"/>
    <property type="evidence" value="ECO:0007669"/>
    <property type="project" value="InterPro"/>
</dbReference>
<accession>I0WI72</accession>
<dbReference type="AlphaFoldDB" id="I0WI72"/>
<comment type="caution">
    <text evidence="2">The sequence shown here is derived from an EMBL/GenBank/DDBJ whole genome shotgun (WGS) entry which is preliminary data.</text>
</comment>
<dbReference type="RefSeq" id="WP_008237720.1">
    <property type="nucleotide sequence ID" value="NZ_AJJU01000003.1"/>
</dbReference>
<dbReference type="SUPFAM" id="SSF49344">
    <property type="entry name" value="CBD9-like"/>
    <property type="match status" value="1"/>
</dbReference>
<dbReference type="GO" id="GO:0016052">
    <property type="term" value="P:carbohydrate catabolic process"/>
    <property type="evidence" value="ECO:0007669"/>
    <property type="project" value="InterPro"/>
</dbReference>
<dbReference type="PATRIC" id="fig|946077.3.peg.825"/>
<gene>
    <name evidence="2" type="ORF">W5A_04059</name>
</gene>
<name>I0WI72_9FLAO</name>
<dbReference type="Pfam" id="PF06452">
    <property type="entry name" value="CBM9_1"/>
    <property type="match status" value="1"/>
</dbReference>
<dbReference type="GO" id="GO:0004553">
    <property type="term" value="F:hydrolase activity, hydrolyzing O-glycosyl compounds"/>
    <property type="evidence" value="ECO:0007669"/>
    <property type="project" value="InterPro"/>
</dbReference>
<dbReference type="eggNOG" id="COG3509">
    <property type="taxonomic scope" value="Bacteria"/>
</dbReference>
<dbReference type="CDD" id="cd09620">
    <property type="entry name" value="CBM9_like_3"/>
    <property type="match status" value="1"/>
</dbReference>
<dbReference type="Gene3D" id="2.60.40.1190">
    <property type="match status" value="1"/>
</dbReference>
<dbReference type="EMBL" id="AJJU01000003">
    <property type="protein sequence ID" value="EID76088.1"/>
    <property type="molecule type" value="Genomic_DNA"/>
</dbReference>
<evidence type="ECO:0000259" key="1">
    <source>
        <dbReference type="Pfam" id="PF06452"/>
    </source>
</evidence>
<evidence type="ECO:0000313" key="2">
    <source>
        <dbReference type="EMBL" id="EID76088.1"/>
    </source>
</evidence>
<dbReference type="PANTHER" id="PTHR35532">
    <property type="entry name" value="SIMILAR TO POLYHYDROXYALKANOATE DEPOLYMERASE"/>
    <property type="match status" value="1"/>
</dbReference>
<feature type="domain" description="Carbohydrate-binding" evidence="1">
    <location>
        <begin position="45"/>
        <end position="197"/>
    </location>
</feature>
<protein>
    <recommendedName>
        <fullName evidence="1">Carbohydrate-binding domain-containing protein</fullName>
    </recommendedName>
</protein>
<proteinExistence type="predicted"/>
<keyword evidence="3" id="KW-1185">Reference proteome</keyword>
<sequence>MMLKKNSLNVFLMFATLIINGVMAQNSYNIPLKHVAYRTTEPLSIDGKGDEVSWQKAPFTNHFIDIEGKIIPKYDTQAKMLWDETYFYIYAEMEEPHVWGTLKERDTVIFYNNDFEVFIDATGDTHNYYELEVNALNTAWDLFLGKPYREHSPVLDHWDINGLKTAVHINGTLNNSADIDKGWSIEIAIPWNALEEAAGKRGVPVNDFWRVNFSRVNWDFDLDEHGRYSRKKNEEDKYLPEYNWVWSPQGVINMHEPEHWGYVYFSEETADTPVNFEIPKDEHIKWYLYELYRAQKKQQNKTGNGFKNTKSLIGKGKLILGEVIKPKLENHSLGWNLTVLSPFSGKKIIIREDGKCTIQ</sequence>
<organism evidence="2 3">
    <name type="scientific">Imtechella halotolerans K1</name>
    <dbReference type="NCBI Taxonomy" id="946077"/>
    <lineage>
        <taxon>Bacteria</taxon>
        <taxon>Pseudomonadati</taxon>
        <taxon>Bacteroidota</taxon>
        <taxon>Flavobacteriia</taxon>
        <taxon>Flavobacteriales</taxon>
        <taxon>Flavobacteriaceae</taxon>
        <taxon>Imtechella</taxon>
    </lineage>
</organism>
<dbReference type="InterPro" id="IPR010502">
    <property type="entry name" value="Carb-bd_dom_fam9"/>
</dbReference>